<organism evidence="2 3">
    <name type="scientific">Qipengyuania atrilutea</name>
    <dbReference type="NCBI Taxonomy" id="2744473"/>
    <lineage>
        <taxon>Bacteria</taxon>
        <taxon>Pseudomonadati</taxon>
        <taxon>Pseudomonadota</taxon>
        <taxon>Alphaproteobacteria</taxon>
        <taxon>Sphingomonadales</taxon>
        <taxon>Erythrobacteraceae</taxon>
        <taxon>Qipengyuania</taxon>
    </lineage>
</organism>
<keyword evidence="3" id="KW-1185">Reference proteome</keyword>
<proteinExistence type="predicted"/>
<dbReference type="EMBL" id="JABWGV010000006">
    <property type="protein sequence ID" value="NVD45862.1"/>
    <property type="molecule type" value="Genomic_DNA"/>
</dbReference>
<dbReference type="InterPro" id="IPR010865">
    <property type="entry name" value="DUF1499"/>
</dbReference>
<dbReference type="AlphaFoldDB" id="A0A850H6T5"/>
<name>A0A850H6T5_9SPHN</name>
<evidence type="ECO:0000313" key="3">
    <source>
        <dbReference type="Proteomes" id="UP000561438"/>
    </source>
</evidence>
<evidence type="ECO:0000313" key="2">
    <source>
        <dbReference type="EMBL" id="NVD45862.1"/>
    </source>
</evidence>
<keyword evidence="1" id="KW-1133">Transmembrane helix</keyword>
<accession>A0A850H6T5</accession>
<evidence type="ECO:0000256" key="1">
    <source>
        <dbReference type="SAM" id="Phobius"/>
    </source>
</evidence>
<keyword evidence="1" id="KW-0812">Transmembrane</keyword>
<dbReference type="Proteomes" id="UP000561438">
    <property type="component" value="Unassembled WGS sequence"/>
</dbReference>
<dbReference type="Pfam" id="PF07386">
    <property type="entry name" value="DUF1499"/>
    <property type="match status" value="1"/>
</dbReference>
<feature type="transmembrane region" description="Helical" evidence="1">
    <location>
        <begin position="21"/>
        <end position="41"/>
    </location>
</feature>
<comment type="caution">
    <text evidence="2">The sequence shown here is derived from an EMBL/GenBank/DDBJ whole genome shotgun (WGS) entry which is preliminary data.</text>
</comment>
<feature type="transmembrane region" description="Helical" evidence="1">
    <location>
        <begin position="89"/>
        <end position="109"/>
    </location>
</feature>
<sequence>MTDHDHAETAKHTHRPLQSRLAWLSLILALLLPVWFAIAALGTKFGLWSFRVGLGTMTREIGTWMLIIVSALAIIAFLWALVKKPRGRWIVSLLALAIPVGIFAMLASVSRSAEGNPIHDVATNPADPPQFSDRMRQLRGPEANPVADYGVAQDDLDGQTLARVNRQLYPTMSPLVTTVSPSEALPLVQAVMLEEGYDNVVSDPSAGRVEGTAETFWYGFEDDVVARVRAVQGGGSVIDLRSVSRVGQSDLGKNAERVRDLKQAIETKLGS</sequence>
<feature type="transmembrane region" description="Helical" evidence="1">
    <location>
        <begin position="61"/>
        <end position="82"/>
    </location>
</feature>
<keyword evidence="1" id="KW-0472">Membrane</keyword>
<protein>
    <submittedName>
        <fullName evidence="2">DUF1499 domain-containing protein</fullName>
    </submittedName>
</protein>
<dbReference type="RefSeq" id="WP_176268172.1">
    <property type="nucleotide sequence ID" value="NZ_JABWGV010000006.1"/>
</dbReference>
<gene>
    <name evidence="2" type="ORF">HUV48_12680</name>
</gene>
<reference evidence="2 3" key="1">
    <citation type="submission" date="2020-06" db="EMBL/GenBank/DDBJ databases">
        <title>Altererythrobacter sp. HHU K3-1.</title>
        <authorList>
            <person name="Zhang D."/>
            <person name="Xue H."/>
        </authorList>
    </citation>
    <scope>NUCLEOTIDE SEQUENCE [LARGE SCALE GENOMIC DNA]</scope>
    <source>
        <strain evidence="2 3">HHU K3-1</strain>
    </source>
</reference>